<protein>
    <submittedName>
        <fullName evidence="10">Importin-5</fullName>
    </submittedName>
</protein>
<dbReference type="GO" id="GO:0005634">
    <property type="term" value="C:nucleus"/>
    <property type="evidence" value="ECO:0007669"/>
    <property type="project" value="UniProtKB-SubCell"/>
</dbReference>
<keyword evidence="5" id="KW-0677">Repeat</keyword>
<keyword evidence="3" id="KW-0813">Transport</keyword>
<dbReference type="InterPro" id="IPR016024">
    <property type="entry name" value="ARM-type_fold"/>
</dbReference>
<evidence type="ECO:0000256" key="2">
    <source>
        <dbReference type="ARBA" id="ARBA00004496"/>
    </source>
</evidence>
<evidence type="ECO:0000259" key="8">
    <source>
        <dbReference type="Pfam" id="PF25574"/>
    </source>
</evidence>
<accession>A0AAD5U7U3</accession>
<organism evidence="10 11">
    <name type="scientific">Clydaea vesicula</name>
    <dbReference type="NCBI Taxonomy" id="447962"/>
    <lineage>
        <taxon>Eukaryota</taxon>
        <taxon>Fungi</taxon>
        <taxon>Fungi incertae sedis</taxon>
        <taxon>Chytridiomycota</taxon>
        <taxon>Chytridiomycota incertae sedis</taxon>
        <taxon>Chytridiomycetes</taxon>
        <taxon>Lobulomycetales</taxon>
        <taxon>Lobulomycetaceae</taxon>
        <taxon>Clydaea</taxon>
    </lineage>
</organism>
<evidence type="ECO:0000256" key="4">
    <source>
        <dbReference type="ARBA" id="ARBA00022490"/>
    </source>
</evidence>
<proteinExistence type="predicted"/>
<reference evidence="10" key="1">
    <citation type="submission" date="2020-05" db="EMBL/GenBank/DDBJ databases">
        <title>Phylogenomic resolution of chytrid fungi.</title>
        <authorList>
            <person name="Stajich J.E."/>
            <person name="Amses K."/>
            <person name="Simmons R."/>
            <person name="Seto K."/>
            <person name="Myers J."/>
            <person name="Bonds A."/>
            <person name="Quandt C.A."/>
            <person name="Barry K."/>
            <person name="Liu P."/>
            <person name="Grigoriev I."/>
            <person name="Longcore J.E."/>
            <person name="James T.Y."/>
        </authorList>
    </citation>
    <scope>NUCLEOTIDE SEQUENCE</scope>
    <source>
        <strain evidence="10">JEL0476</strain>
    </source>
</reference>
<evidence type="ECO:0000256" key="5">
    <source>
        <dbReference type="ARBA" id="ARBA00022737"/>
    </source>
</evidence>
<dbReference type="Pfam" id="PF25780">
    <property type="entry name" value="TPR_IPO5"/>
    <property type="match status" value="1"/>
</dbReference>
<feature type="domain" description="Importin subunit beta-1/Transportin-1-like TPR repeats" evidence="8">
    <location>
        <begin position="403"/>
        <end position="577"/>
    </location>
</feature>
<evidence type="ECO:0000259" key="9">
    <source>
        <dbReference type="Pfam" id="PF25780"/>
    </source>
</evidence>
<comment type="subcellular location">
    <subcellularLocation>
        <location evidence="2">Cytoplasm</location>
    </subcellularLocation>
    <subcellularLocation>
        <location evidence="1">Nucleus</location>
    </subcellularLocation>
</comment>
<dbReference type="InterPro" id="IPR011989">
    <property type="entry name" value="ARM-like"/>
</dbReference>
<dbReference type="InterPro" id="IPR041653">
    <property type="entry name" value="Importin_rep_4"/>
</dbReference>
<feature type="domain" description="IPO4/5-like TPR repeats" evidence="9">
    <location>
        <begin position="113"/>
        <end position="260"/>
    </location>
</feature>
<evidence type="ECO:0000256" key="1">
    <source>
        <dbReference type="ARBA" id="ARBA00004123"/>
    </source>
</evidence>
<dbReference type="Pfam" id="PF18808">
    <property type="entry name" value="Importin_rep_4"/>
    <property type="match status" value="1"/>
</dbReference>
<evidence type="ECO:0000313" key="10">
    <source>
        <dbReference type="EMBL" id="KAJ3226185.1"/>
    </source>
</evidence>
<dbReference type="Pfam" id="PF25574">
    <property type="entry name" value="TPR_IMB1"/>
    <property type="match status" value="1"/>
</dbReference>
<dbReference type="Pfam" id="PF18829">
    <property type="entry name" value="Importin_rep_6"/>
    <property type="match status" value="1"/>
</dbReference>
<dbReference type="InterPro" id="IPR040122">
    <property type="entry name" value="Importin_beta"/>
</dbReference>
<dbReference type="GO" id="GO:0006606">
    <property type="term" value="P:protein import into nucleus"/>
    <property type="evidence" value="ECO:0007669"/>
    <property type="project" value="InterPro"/>
</dbReference>
<dbReference type="InterPro" id="IPR058584">
    <property type="entry name" value="IMB1_TNPO1-like_TPR"/>
</dbReference>
<keyword evidence="11" id="KW-1185">Reference proteome</keyword>
<evidence type="ECO:0000256" key="6">
    <source>
        <dbReference type="ARBA" id="ARBA00022927"/>
    </source>
</evidence>
<sequence length="997" mass="112641">MSTNMVECSNEQDELFQKLSMLLGRLSSSENHVRTEAEANLNKIPHHKLLEALSDIGTRHNEISLRAFAIILFRRIALRLQDKRSTIWMSSGSDTRNFCEKKLLSSLSTEENLSVRRNLCDTIADLTKYMFQNGALGTWPELLRTIFECTKSSSPNQRESAFRIISAIPALIVDEDQNVVKAVFRAALNDETLQVRAAGVKAILYYLIAAKSRNHFLDLLNDIFVFFGNILNMQEQTVTEGLTCMIELAEVYPKIFRHVFIPMTSLMSEIMSNETLEAATKHSALELLLTIIELAPSSVEKYPTLYQTLIPIVLQWIANVEDNPEWYTTNDLDDNEIEEDSIYGEQAMDRISRALGGRIVLPITFTIIPQLLGSARWQNRHAGLMAISAIAEGCQAIMAAELDKIISIQTHAGAALVNFTEAIDKEILIPYLDVIIETLLNFLNAGKIYMQEQALTSLSTVADRAEDGFIKYYAVVMPILIDILQQAEDKEFRLLRGKAVECSSFIALAVGKDIFFNDAVRLLTIYKQAQESIKDADDPQINFLLSAWARVCKVLGPDFSPFLDYVMKSLLRSATVKPDLRLIEAGEDTSEYPEEDDWRFLESDGKKIGIKTTVLEEKCTAINMLICYIRDMGKDFHNYADSVMQIVVPLLKFYFHDGVRFAASTCIPLLFKSITDAEYPRHTVLAVWHTVALKIIDAIMSEPDPSFTSQLFITFYESLEVLGPKSLTPALMQAFVKCTLEQLKEYSIRIKERQDSKNDADFDEDVEEQLDEEQYTDESVLIEVNPDAASRQWAICLYCDLVEFCGPASFNYKEQFLDRVLSSLSDPVADVRQPACYALGLFAQFGGENYASVCIGHLKTLFAVINKPDSRNEENIVATENAISAIGKICCFFGNKFQIGQVLQHWLQVLPILIDEQAAAPVYEFLLTLVELKNLSILGKENANIPKLVDIFTQVLESEILEEKLNSRMVDNLRSILGCCNERLKSELWNMLPDKRK</sequence>
<dbReference type="GO" id="GO:0005737">
    <property type="term" value="C:cytoplasm"/>
    <property type="evidence" value="ECO:0007669"/>
    <property type="project" value="UniProtKB-SubCell"/>
</dbReference>
<keyword evidence="4" id="KW-0963">Cytoplasm</keyword>
<dbReference type="Gene3D" id="1.25.10.10">
    <property type="entry name" value="Leucine-rich Repeat Variant"/>
    <property type="match status" value="2"/>
</dbReference>
<dbReference type="InterPro" id="IPR057672">
    <property type="entry name" value="TPR_IPO4/5"/>
</dbReference>
<dbReference type="EMBL" id="JADGJW010000042">
    <property type="protein sequence ID" value="KAJ3226185.1"/>
    <property type="molecule type" value="Genomic_DNA"/>
</dbReference>
<evidence type="ECO:0000256" key="7">
    <source>
        <dbReference type="ARBA" id="ARBA00023242"/>
    </source>
</evidence>
<dbReference type="InterPro" id="IPR041389">
    <property type="entry name" value="Importin_rep_6"/>
</dbReference>
<dbReference type="InterPro" id="IPR040928">
    <property type="entry name" value="Importin_rep_5"/>
</dbReference>
<keyword evidence="7" id="KW-0539">Nucleus</keyword>
<dbReference type="AlphaFoldDB" id="A0AAD5U7U3"/>
<comment type="caution">
    <text evidence="10">The sequence shown here is derived from an EMBL/GenBank/DDBJ whole genome shotgun (WGS) entry which is preliminary data.</text>
</comment>
<name>A0AAD5U7U3_9FUNG</name>
<dbReference type="Proteomes" id="UP001211065">
    <property type="component" value="Unassembled WGS sequence"/>
</dbReference>
<evidence type="ECO:0000313" key="11">
    <source>
        <dbReference type="Proteomes" id="UP001211065"/>
    </source>
</evidence>
<evidence type="ECO:0000256" key="3">
    <source>
        <dbReference type="ARBA" id="ARBA00022448"/>
    </source>
</evidence>
<dbReference type="Pfam" id="PF18816">
    <property type="entry name" value="Importin_rep_5"/>
    <property type="match status" value="1"/>
</dbReference>
<dbReference type="PANTHER" id="PTHR10527">
    <property type="entry name" value="IMPORTIN BETA"/>
    <property type="match status" value="1"/>
</dbReference>
<gene>
    <name evidence="10" type="primary">IPO5</name>
    <name evidence="10" type="ORF">HK099_005411</name>
</gene>
<dbReference type="SUPFAM" id="SSF48371">
    <property type="entry name" value="ARM repeat"/>
    <property type="match status" value="1"/>
</dbReference>
<keyword evidence="6" id="KW-0653">Protein transport</keyword>